<dbReference type="WBParaSite" id="PS1159_v2.g22299.t1">
    <property type="protein sequence ID" value="PS1159_v2.g22299.t1"/>
    <property type="gene ID" value="PS1159_v2.g22299"/>
</dbReference>
<dbReference type="Proteomes" id="UP000887580">
    <property type="component" value="Unplaced"/>
</dbReference>
<protein>
    <submittedName>
        <fullName evidence="2">Bestrophin homolog</fullName>
    </submittedName>
</protein>
<sequence length="446" mass="51697">MTVSYNFNVQSSTLGNVIKILFRWKGSVWKAVYTELLCWIIFYIFLNFCLRTCFNDNQLENFKIFRGVLLQNLSRIPLTFLLSFFVSTVFSRWSDIFKKMGFIENIALAVSTVIIGNDNETKRLKQKLIRYAVLSQALVFRDISLEVRNRFPKKKTLVTAGLMTDVEYAIFKAHSSKCKTKNWMPLQWAMRNIWEAKANGKICIDIIAWNLCEKYREFRTDLQLLCNHDWVPIPLAYPQIVFLCVRGYFFLNVIARQTLSTDLFDIGPFMTLFEFVLLTGWVKVAETLLNPFGSDDDDYECNYILNRNFSIGFEIVNQTFVPNSLPPDDDNDIFLHMKNPTPLDDLFDRKIKVEPYIGSVAAEVNKGIEGDFPFSTSTLKRRLTTYKSNKSVNKGFEQNSIRRPSIDPVHELAAHALPDLHHKLSIVEEERTPDIEKNPNGLPKRD</sequence>
<proteinExistence type="predicted"/>
<name>A0AC35FYR1_9BILA</name>
<evidence type="ECO:0000313" key="1">
    <source>
        <dbReference type="Proteomes" id="UP000887580"/>
    </source>
</evidence>
<accession>A0AC35FYR1</accession>
<reference evidence="2" key="1">
    <citation type="submission" date="2022-11" db="UniProtKB">
        <authorList>
            <consortium name="WormBaseParasite"/>
        </authorList>
    </citation>
    <scope>IDENTIFICATION</scope>
</reference>
<evidence type="ECO:0000313" key="2">
    <source>
        <dbReference type="WBParaSite" id="PS1159_v2.g22299.t1"/>
    </source>
</evidence>
<organism evidence="1 2">
    <name type="scientific">Panagrolaimus sp. PS1159</name>
    <dbReference type="NCBI Taxonomy" id="55785"/>
    <lineage>
        <taxon>Eukaryota</taxon>
        <taxon>Metazoa</taxon>
        <taxon>Ecdysozoa</taxon>
        <taxon>Nematoda</taxon>
        <taxon>Chromadorea</taxon>
        <taxon>Rhabditida</taxon>
        <taxon>Tylenchina</taxon>
        <taxon>Panagrolaimomorpha</taxon>
        <taxon>Panagrolaimoidea</taxon>
        <taxon>Panagrolaimidae</taxon>
        <taxon>Panagrolaimus</taxon>
    </lineage>
</organism>